<feature type="compositionally biased region" description="Basic and acidic residues" evidence="3">
    <location>
        <begin position="188"/>
        <end position="198"/>
    </location>
</feature>
<comment type="caution">
    <text evidence="6">The sequence shown here is derived from an EMBL/GenBank/DDBJ whole genome shotgun (WGS) entry which is preliminary data.</text>
</comment>
<evidence type="ECO:0000256" key="1">
    <source>
        <dbReference type="ARBA" id="ARBA00022737"/>
    </source>
</evidence>
<feature type="repeat" description="ANK" evidence="2">
    <location>
        <begin position="845"/>
        <end position="877"/>
    </location>
</feature>
<organism evidence="6 7">
    <name type="scientific">Penicillium desertorum</name>
    <dbReference type="NCBI Taxonomy" id="1303715"/>
    <lineage>
        <taxon>Eukaryota</taxon>
        <taxon>Fungi</taxon>
        <taxon>Dikarya</taxon>
        <taxon>Ascomycota</taxon>
        <taxon>Pezizomycotina</taxon>
        <taxon>Eurotiomycetes</taxon>
        <taxon>Eurotiomycetidae</taxon>
        <taxon>Eurotiales</taxon>
        <taxon>Aspergillaceae</taxon>
        <taxon>Penicillium</taxon>
    </lineage>
</organism>
<reference evidence="6" key="2">
    <citation type="journal article" date="2023" name="IMA Fungus">
        <title>Comparative genomic study of the Penicillium genus elucidates a diverse pangenome and 15 lateral gene transfer events.</title>
        <authorList>
            <person name="Petersen C."/>
            <person name="Sorensen T."/>
            <person name="Nielsen M.R."/>
            <person name="Sondergaard T.E."/>
            <person name="Sorensen J.L."/>
            <person name="Fitzpatrick D.A."/>
            <person name="Frisvad J.C."/>
            <person name="Nielsen K.L."/>
        </authorList>
    </citation>
    <scope>NUCLEOTIDE SEQUENCE</scope>
    <source>
        <strain evidence="6">IBT 17660</strain>
    </source>
</reference>
<protein>
    <recommendedName>
        <fullName evidence="8">NACHT domain-containing protein</fullName>
    </recommendedName>
</protein>
<dbReference type="Pfam" id="PF12796">
    <property type="entry name" value="Ank_2"/>
    <property type="match status" value="1"/>
</dbReference>
<dbReference type="InterPro" id="IPR002110">
    <property type="entry name" value="Ankyrin_rpt"/>
</dbReference>
<evidence type="ECO:0000256" key="3">
    <source>
        <dbReference type="SAM" id="MobiDB-lite"/>
    </source>
</evidence>
<dbReference type="AlphaFoldDB" id="A0A9W9X862"/>
<keyword evidence="1" id="KW-0677">Repeat</keyword>
<dbReference type="SMART" id="SM00248">
    <property type="entry name" value="ANK"/>
    <property type="match status" value="4"/>
</dbReference>
<name>A0A9W9X862_9EURO</name>
<feature type="domain" description="GPI inositol-deacylase winged helix" evidence="4">
    <location>
        <begin position="539"/>
        <end position="614"/>
    </location>
</feature>
<evidence type="ECO:0000259" key="5">
    <source>
        <dbReference type="Pfam" id="PF24883"/>
    </source>
</evidence>
<dbReference type="OrthoDB" id="163438at2759"/>
<dbReference type="Gene3D" id="1.25.40.20">
    <property type="entry name" value="Ankyrin repeat-containing domain"/>
    <property type="match status" value="1"/>
</dbReference>
<evidence type="ECO:0000259" key="4">
    <source>
        <dbReference type="Pfam" id="PF22939"/>
    </source>
</evidence>
<dbReference type="PROSITE" id="PS50088">
    <property type="entry name" value="ANK_REPEAT"/>
    <property type="match status" value="3"/>
</dbReference>
<proteinExistence type="predicted"/>
<keyword evidence="7" id="KW-1185">Reference proteome</keyword>
<accession>A0A9W9X862</accession>
<dbReference type="Pfam" id="PF22939">
    <property type="entry name" value="WHD_GPIID"/>
    <property type="match status" value="1"/>
</dbReference>
<feature type="domain" description="Nephrocystin 3-like N-terminal" evidence="5">
    <location>
        <begin position="270"/>
        <end position="425"/>
    </location>
</feature>
<dbReference type="InterPro" id="IPR027417">
    <property type="entry name" value="P-loop_NTPase"/>
</dbReference>
<feature type="repeat" description="ANK" evidence="2">
    <location>
        <begin position="812"/>
        <end position="844"/>
    </location>
</feature>
<dbReference type="InterPro" id="IPR036770">
    <property type="entry name" value="Ankyrin_rpt-contain_sf"/>
</dbReference>
<evidence type="ECO:0008006" key="8">
    <source>
        <dbReference type="Google" id="ProtNLM"/>
    </source>
</evidence>
<dbReference type="PANTHER" id="PTHR10039">
    <property type="entry name" value="AMELOGENIN"/>
    <property type="match status" value="1"/>
</dbReference>
<dbReference type="InterPro" id="IPR056884">
    <property type="entry name" value="NPHP3-like_N"/>
</dbReference>
<keyword evidence="2" id="KW-0040">ANK repeat</keyword>
<evidence type="ECO:0000256" key="2">
    <source>
        <dbReference type="PROSITE-ProRule" id="PRU00023"/>
    </source>
</evidence>
<dbReference type="Proteomes" id="UP001147760">
    <property type="component" value="Unassembled WGS sequence"/>
</dbReference>
<sequence>MCGPRYDSVVLRSYLWQALITSAQRPERHLRDIIRWTRGIAFLGTPHHGAGLARWAELLSRSIGIIRRTNTEIVAVLKRESEVLARIQDSFHTMVMARTREGRQLIEITCFYEELPLAGVGQVVPQHSAVLPGYIPIGIHSNHMDMTKFASIDDPGFEAVCGELRRWIRQMDVANRDPRDPPALNHIESSRDRQDRQDGLGCSRVQLYIDSSNLSKATEVDNFVAPSMGSTVNNLGNFCRTPNHLTKVLQLLHTSDYEGYKEAIAPRTNGTCIWFLEDRLYLTWLKEVESSLLWVSGDPGCGKTVLANFLFETLKETLGSSTTLCYFFFDQKIETQSNASNFLAAILHQLFRKCPGLIEHAQESLETRNSQIGMRAKTLWDIFKTATEDPRGGNIICVVDALDECEGSSRGQFIEWISTYIEKRRISSDDIFKTAPHIRLKAEDYSELIDGDVVLFIKERSRAMQRVTGCSEATRAKVENHLVEKAGQTFLWVSLILELLTKTTNASEHAFNKILMTLPRRLDDIYDAILQRSTDPLELKRVLAVLIGSQRPLSLIEFNLALALRQNDYSMDDAQPRLQFDIFRRLKGVCGPFVKISNGRVYLIHQTAKEFLVRPPGAQERLLPCSWKHCLDPAWMHSVLAEICVWYLCFDVFAIPPSQCEDFERPSVADGAERYSQPHVLLDYASKYWSFHCRSSGEKTSDYIWDKACYLCDSQKGVFKTWFQLYWTTIATSWQYPANISSLMVASHLGLERLVHMLLASSFTNEVNEQDSAGWTAMHWAVWEGHGVSWDGNEAVKQLLVSGAHIDVQDGEGMTPLHWAAADGQNILIRLIMDAGANVHAADFDGWTALHLASVNGQEETVELLLDYGAEIDAGTIEE</sequence>
<dbReference type="SUPFAM" id="SSF48403">
    <property type="entry name" value="Ankyrin repeat"/>
    <property type="match status" value="1"/>
</dbReference>
<dbReference type="EMBL" id="JAPWDO010000001">
    <property type="protein sequence ID" value="KAJ5485841.1"/>
    <property type="molecule type" value="Genomic_DNA"/>
</dbReference>
<feature type="repeat" description="ANK" evidence="2">
    <location>
        <begin position="773"/>
        <end position="811"/>
    </location>
</feature>
<evidence type="ECO:0000313" key="7">
    <source>
        <dbReference type="Proteomes" id="UP001147760"/>
    </source>
</evidence>
<dbReference type="Pfam" id="PF24883">
    <property type="entry name" value="NPHP3_N"/>
    <property type="match status" value="1"/>
</dbReference>
<dbReference type="InterPro" id="IPR054471">
    <property type="entry name" value="GPIID_WHD"/>
</dbReference>
<evidence type="ECO:0000313" key="6">
    <source>
        <dbReference type="EMBL" id="KAJ5485841.1"/>
    </source>
</evidence>
<reference evidence="6" key="1">
    <citation type="submission" date="2022-12" db="EMBL/GenBank/DDBJ databases">
        <authorList>
            <person name="Petersen C."/>
        </authorList>
    </citation>
    <scope>NUCLEOTIDE SEQUENCE</scope>
    <source>
        <strain evidence="6">IBT 17660</strain>
    </source>
</reference>
<gene>
    <name evidence="6" type="ORF">N7530_000141</name>
</gene>
<dbReference type="PROSITE" id="PS50297">
    <property type="entry name" value="ANK_REP_REGION"/>
    <property type="match status" value="2"/>
</dbReference>
<dbReference type="SUPFAM" id="SSF52540">
    <property type="entry name" value="P-loop containing nucleoside triphosphate hydrolases"/>
    <property type="match status" value="1"/>
</dbReference>
<dbReference type="PANTHER" id="PTHR10039:SF5">
    <property type="entry name" value="NACHT DOMAIN-CONTAINING PROTEIN"/>
    <property type="match status" value="1"/>
</dbReference>
<feature type="region of interest" description="Disordered" evidence="3">
    <location>
        <begin position="175"/>
        <end position="198"/>
    </location>
</feature>
<dbReference type="PRINTS" id="PR01415">
    <property type="entry name" value="ANKYRIN"/>
</dbReference>
<dbReference type="Gene3D" id="3.40.50.300">
    <property type="entry name" value="P-loop containing nucleotide triphosphate hydrolases"/>
    <property type="match status" value="1"/>
</dbReference>